<feature type="non-terminal residue" evidence="8">
    <location>
        <position position="221"/>
    </location>
</feature>
<dbReference type="SMART" id="SM00448">
    <property type="entry name" value="REC"/>
    <property type="match status" value="1"/>
</dbReference>
<evidence type="ECO:0000313" key="8">
    <source>
        <dbReference type="EMBL" id="GAG45443.1"/>
    </source>
</evidence>
<feature type="domain" description="OmpR/PhoB-type" evidence="7">
    <location>
        <begin position="121"/>
        <end position="219"/>
    </location>
</feature>
<dbReference type="GO" id="GO:0000976">
    <property type="term" value="F:transcription cis-regulatory region binding"/>
    <property type="evidence" value="ECO:0007669"/>
    <property type="project" value="TreeGrafter"/>
</dbReference>
<dbReference type="FunFam" id="1.10.10.10:FF:000005">
    <property type="entry name" value="Two-component system response regulator"/>
    <property type="match status" value="1"/>
</dbReference>
<dbReference type="GO" id="GO:0032993">
    <property type="term" value="C:protein-DNA complex"/>
    <property type="evidence" value="ECO:0007669"/>
    <property type="project" value="TreeGrafter"/>
</dbReference>
<evidence type="ECO:0000256" key="3">
    <source>
        <dbReference type="ARBA" id="ARBA00023015"/>
    </source>
</evidence>
<dbReference type="InterPro" id="IPR039420">
    <property type="entry name" value="WalR-like"/>
</dbReference>
<dbReference type="Gene3D" id="6.10.250.690">
    <property type="match status" value="1"/>
</dbReference>
<dbReference type="InterPro" id="IPR036388">
    <property type="entry name" value="WH-like_DNA-bd_sf"/>
</dbReference>
<keyword evidence="2" id="KW-0902">Two-component regulatory system</keyword>
<keyword evidence="4" id="KW-0238">DNA-binding</keyword>
<dbReference type="SMART" id="SM00862">
    <property type="entry name" value="Trans_reg_C"/>
    <property type="match status" value="1"/>
</dbReference>
<evidence type="ECO:0008006" key="9">
    <source>
        <dbReference type="Google" id="ProtNLM"/>
    </source>
</evidence>
<name>X0Y9L6_9ZZZZ</name>
<gene>
    <name evidence="8" type="ORF">S01H1_80140</name>
</gene>
<dbReference type="GO" id="GO:0000156">
    <property type="term" value="F:phosphorelay response regulator activity"/>
    <property type="evidence" value="ECO:0007669"/>
    <property type="project" value="TreeGrafter"/>
</dbReference>
<proteinExistence type="predicted"/>
<keyword evidence="1" id="KW-0597">Phosphoprotein</keyword>
<dbReference type="Gene3D" id="1.10.10.10">
    <property type="entry name" value="Winged helix-like DNA-binding domain superfamily/Winged helix DNA-binding domain"/>
    <property type="match status" value="1"/>
</dbReference>
<dbReference type="Pfam" id="PF00486">
    <property type="entry name" value="Trans_reg_C"/>
    <property type="match status" value="1"/>
</dbReference>
<dbReference type="InterPro" id="IPR001789">
    <property type="entry name" value="Sig_transdc_resp-reg_receiver"/>
</dbReference>
<dbReference type="AlphaFoldDB" id="X0Y9L6"/>
<evidence type="ECO:0000259" key="7">
    <source>
        <dbReference type="PROSITE" id="PS51755"/>
    </source>
</evidence>
<protein>
    <recommendedName>
        <fullName evidence="9">DNA-binding response regulator</fullName>
    </recommendedName>
</protein>
<evidence type="ECO:0000259" key="6">
    <source>
        <dbReference type="PROSITE" id="PS50110"/>
    </source>
</evidence>
<organism evidence="8">
    <name type="scientific">marine sediment metagenome</name>
    <dbReference type="NCBI Taxonomy" id="412755"/>
    <lineage>
        <taxon>unclassified sequences</taxon>
        <taxon>metagenomes</taxon>
        <taxon>ecological metagenomes</taxon>
    </lineage>
</organism>
<dbReference type="SUPFAM" id="SSF52172">
    <property type="entry name" value="CheY-like"/>
    <property type="match status" value="1"/>
</dbReference>
<dbReference type="PANTHER" id="PTHR48111">
    <property type="entry name" value="REGULATOR OF RPOS"/>
    <property type="match status" value="1"/>
</dbReference>
<dbReference type="InterPro" id="IPR001867">
    <property type="entry name" value="OmpR/PhoB-type_DNA-bd"/>
</dbReference>
<comment type="caution">
    <text evidence="8">The sequence shown here is derived from an EMBL/GenBank/DDBJ whole genome shotgun (WGS) entry which is preliminary data.</text>
</comment>
<keyword evidence="5" id="KW-0804">Transcription</keyword>
<dbReference type="PANTHER" id="PTHR48111:SF22">
    <property type="entry name" value="REGULATOR OF RPOS"/>
    <property type="match status" value="1"/>
</dbReference>
<evidence type="ECO:0000256" key="1">
    <source>
        <dbReference type="ARBA" id="ARBA00022553"/>
    </source>
</evidence>
<feature type="domain" description="Response regulatory" evidence="6">
    <location>
        <begin position="1"/>
        <end position="113"/>
    </location>
</feature>
<dbReference type="InterPro" id="IPR016032">
    <property type="entry name" value="Sig_transdc_resp-reg_C-effctor"/>
</dbReference>
<dbReference type="SUPFAM" id="SSF46894">
    <property type="entry name" value="C-terminal effector domain of the bipartite response regulators"/>
    <property type="match status" value="1"/>
</dbReference>
<dbReference type="Pfam" id="PF00072">
    <property type="entry name" value="Response_reg"/>
    <property type="match status" value="1"/>
</dbReference>
<accession>X0Y9L6</accession>
<dbReference type="PROSITE" id="PS51755">
    <property type="entry name" value="OMPR_PHOB"/>
    <property type="match status" value="1"/>
</dbReference>
<feature type="non-terminal residue" evidence="8">
    <location>
        <position position="1"/>
    </location>
</feature>
<dbReference type="PROSITE" id="PS50110">
    <property type="entry name" value="RESPONSE_REGULATORY"/>
    <property type="match status" value="1"/>
</dbReference>
<dbReference type="GO" id="GO:0006355">
    <property type="term" value="P:regulation of DNA-templated transcription"/>
    <property type="evidence" value="ECO:0007669"/>
    <property type="project" value="InterPro"/>
</dbReference>
<reference evidence="8" key="1">
    <citation type="journal article" date="2014" name="Front. Microbiol.">
        <title>High frequency of phylogenetically diverse reductive dehalogenase-homologous genes in deep subseafloor sedimentary metagenomes.</title>
        <authorList>
            <person name="Kawai M."/>
            <person name="Futagami T."/>
            <person name="Toyoda A."/>
            <person name="Takaki Y."/>
            <person name="Nishi S."/>
            <person name="Hori S."/>
            <person name="Arai W."/>
            <person name="Tsubouchi T."/>
            <person name="Morono Y."/>
            <person name="Uchiyama I."/>
            <person name="Ito T."/>
            <person name="Fujiyama A."/>
            <person name="Inagaki F."/>
            <person name="Takami H."/>
        </authorList>
    </citation>
    <scope>NUCLEOTIDE SEQUENCE</scope>
    <source>
        <strain evidence="8">Expedition CK06-06</strain>
    </source>
</reference>
<dbReference type="Gene3D" id="3.40.50.2300">
    <property type="match status" value="1"/>
</dbReference>
<sequence>LLVEDYEPIRTSVAQGLREAGFAVDATGDGQEGLWYARSGDYDVVVLDLMLPKVDGLTILRRLREHENPANVLILTAKDALDDRVRGLDLGADDYLVKPFAFEELLARVRALVRRKYEARSPVITVADLEIDTGTRTVRRAGRTVELTAREYAILEFLALRVGQVVTRTAIWDHIYDFDAEPGSNVIDVTVGHLRKRLEQGKRPRLIHTRRGVGYVLGEPE</sequence>
<evidence type="ECO:0000256" key="5">
    <source>
        <dbReference type="ARBA" id="ARBA00023163"/>
    </source>
</evidence>
<evidence type="ECO:0000256" key="2">
    <source>
        <dbReference type="ARBA" id="ARBA00023012"/>
    </source>
</evidence>
<keyword evidence="3" id="KW-0805">Transcription regulation</keyword>
<evidence type="ECO:0000256" key="4">
    <source>
        <dbReference type="ARBA" id="ARBA00023125"/>
    </source>
</evidence>
<dbReference type="CDD" id="cd00383">
    <property type="entry name" value="trans_reg_C"/>
    <property type="match status" value="1"/>
</dbReference>
<dbReference type="InterPro" id="IPR011006">
    <property type="entry name" value="CheY-like_superfamily"/>
</dbReference>
<dbReference type="GO" id="GO:0005829">
    <property type="term" value="C:cytosol"/>
    <property type="evidence" value="ECO:0007669"/>
    <property type="project" value="TreeGrafter"/>
</dbReference>
<dbReference type="EMBL" id="BARS01054083">
    <property type="protein sequence ID" value="GAG45443.1"/>
    <property type="molecule type" value="Genomic_DNA"/>
</dbReference>